<dbReference type="AlphaFoldDB" id="A0A9D4QIW7"/>
<feature type="compositionally biased region" description="Basic residues" evidence="1">
    <location>
        <begin position="27"/>
        <end position="51"/>
    </location>
</feature>
<organism evidence="2 3">
    <name type="scientific">Rhipicephalus sanguineus</name>
    <name type="common">Brown dog tick</name>
    <name type="synonym">Ixodes sanguineus</name>
    <dbReference type="NCBI Taxonomy" id="34632"/>
    <lineage>
        <taxon>Eukaryota</taxon>
        <taxon>Metazoa</taxon>
        <taxon>Ecdysozoa</taxon>
        <taxon>Arthropoda</taxon>
        <taxon>Chelicerata</taxon>
        <taxon>Arachnida</taxon>
        <taxon>Acari</taxon>
        <taxon>Parasitiformes</taxon>
        <taxon>Ixodida</taxon>
        <taxon>Ixodoidea</taxon>
        <taxon>Ixodidae</taxon>
        <taxon>Rhipicephalinae</taxon>
        <taxon>Rhipicephalus</taxon>
        <taxon>Rhipicephalus</taxon>
    </lineage>
</organism>
<reference evidence="2" key="2">
    <citation type="submission" date="2021-09" db="EMBL/GenBank/DDBJ databases">
        <authorList>
            <person name="Jia N."/>
            <person name="Wang J."/>
            <person name="Shi W."/>
            <person name="Du L."/>
            <person name="Sun Y."/>
            <person name="Zhan W."/>
            <person name="Jiang J."/>
            <person name="Wang Q."/>
            <person name="Zhang B."/>
            <person name="Ji P."/>
            <person name="Sakyi L.B."/>
            <person name="Cui X."/>
            <person name="Yuan T."/>
            <person name="Jiang B."/>
            <person name="Yang W."/>
            <person name="Lam T.T.-Y."/>
            <person name="Chang Q."/>
            <person name="Ding S."/>
            <person name="Wang X."/>
            <person name="Zhu J."/>
            <person name="Ruan X."/>
            <person name="Zhao L."/>
            <person name="Wei J."/>
            <person name="Que T."/>
            <person name="Du C."/>
            <person name="Cheng J."/>
            <person name="Dai P."/>
            <person name="Han X."/>
            <person name="Huang E."/>
            <person name="Gao Y."/>
            <person name="Liu J."/>
            <person name="Shao H."/>
            <person name="Ye R."/>
            <person name="Li L."/>
            <person name="Wei W."/>
            <person name="Wang X."/>
            <person name="Wang C."/>
            <person name="Huo Q."/>
            <person name="Li W."/>
            <person name="Guo W."/>
            <person name="Chen H."/>
            <person name="Chen S."/>
            <person name="Zhou L."/>
            <person name="Zhou L."/>
            <person name="Ni X."/>
            <person name="Tian J."/>
            <person name="Zhou Y."/>
            <person name="Sheng Y."/>
            <person name="Liu T."/>
            <person name="Pan Y."/>
            <person name="Xia L."/>
            <person name="Li J."/>
            <person name="Zhao F."/>
            <person name="Cao W."/>
        </authorList>
    </citation>
    <scope>NUCLEOTIDE SEQUENCE</scope>
    <source>
        <strain evidence="2">Rsan-2018</strain>
        <tissue evidence="2">Larvae</tissue>
    </source>
</reference>
<protein>
    <submittedName>
        <fullName evidence="2">Uncharacterized protein</fullName>
    </submittedName>
</protein>
<name>A0A9D4QIW7_RHISA</name>
<evidence type="ECO:0000256" key="1">
    <source>
        <dbReference type="SAM" id="MobiDB-lite"/>
    </source>
</evidence>
<evidence type="ECO:0000313" key="2">
    <source>
        <dbReference type="EMBL" id="KAH7982994.1"/>
    </source>
</evidence>
<dbReference type="Proteomes" id="UP000821837">
    <property type="component" value="Chromosome 1"/>
</dbReference>
<proteinExistence type="predicted"/>
<gene>
    <name evidence="2" type="ORF">HPB52_008649</name>
</gene>
<comment type="caution">
    <text evidence="2">The sequence shown here is derived from an EMBL/GenBank/DDBJ whole genome shotgun (WGS) entry which is preliminary data.</text>
</comment>
<evidence type="ECO:0000313" key="3">
    <source>
        <dbReference type="Proteomes" id="UP000821837"/>
    </source>
</evidence>
<keyword evidence="3" id="KW-1185">Reference proteome</keyword>
<dbReference type="EMBL" id="JABSTV010001245">
    <property type="protein sequence ID" value="KAH7982994.1"/>
    <property type="molecule type" value="Genomic_DNA"/>
</dbReference>
<reference evidence="2" key="1">
    <citation type="journal article" date="2020" name="Cell">
        <title>Large-Scale Comparative Analyses of Tick Genomes Elucidate Their Genetic Diversity and Vector Capacities.</title>
        <authorList>
            <consortium name="Tick Genome and Microbiome Consortium (TIGMIC)"/>
            <person name="Jia N."/>
            <person name="Wang J."/>
            <person name="Shi W."/>
            <person name="Du L."/>
            <person name="Sun Y."/>
            <person name="Zhan W."/>
            <person name="Jiang J.F."/>
            <person name="Wang Q."/>
            <person name="Zhang B."/>
            <person name="Ji P."/>
            <person name="Bell-Sakyi L."/>
            <person name="Cui X.M."/>
            <person name="Yuan T.T."/>
            <person name="Jiang B.G."/>
            <person name="Yang W.F."/>
            <person name="Lam T.T."/>
            <person name="Chang Q.C."/>
            <person name="Ding S.J."/>
            <person name="Wang X.J."/>
            <person name="Zhu J.G."/>
            <person name="Ruan X.D."/>
            <person name="Zhao L."/>
            <person name="Wei J.T."/>
            <person name="Ye R.Z."/>
            <person name="Que T.C."/>
            <person name="Du C.H."/>
            <person name="Zhou Y.H."/>
            <person name="Cheng J.X."/>
            <person name="Dai P.F."/>
            <person name="Guo W.B."/>
            <person name="Han X.H."/>
            <person name="Huang E.J."/>
            <person name="Li L.F."/>
            <person name="Wei W."/>
            <person name="Gao Y.C."/>
            <person name="Liu J.Z."/>
            <person name="Shao H.Z."/>
            <person name="Wang X."/>
            <person name="Wang C.C."/>
            <person name="Yang T.C."/>
            <person name="Huo Q.B."/>
            <person name="Li W."/>
            <person name="Chen H.Y."/>
            <person name="Chen S.E."/>
            <person name="Zhou L.G."/>
            <person name="Ni X.B."/>
            <person name="Tian J.H."/>
            <person name="Sheng Y."/>
            <person name="Liu T."/>
            <person name="Pan Y.S."/>
            <person name="Xia L.Y."/>
            <person name="Li J."/>
            <person name="Zhao F."/>
            <person name="Cao W.C."/>
        </authorList>
    </citation>
    <scope>NUCLEOTIDE SEQUENCE</scope>
    <source>
        <strain evidence="2">Rsan-2018</strain>
    </source>
</reference>
<sequence>MSMHVTVEGEKITPEECLESGWTTAISKRKVAKPARRHRTRRVPQPRRRRHQETPRRGLKALPPAEGAL</sequence>
<feature type="region of interest" description="Disordered" evidence="1">
    <location>
        <begin position="25"/>
        <end position="69"/>
    </location>
</feature>
<accession>A0A9D4QIW7</accession>